<dbReference type="Proteomes" id="UP001168877">
    <property type="component" value="Unassembled WGS sequence"/>
</dbReference>
<evidence type="ECO:0000313" key="2">
    <source>
        <dbReference type="EMBL" id="KAK0585444.1"/>
    </source>
</evidence>
<dbReference type="EMBL" id="JAUESC010000383">
    <property type="protein sequence ID" value="KAK0585444.1"/>
    <property type="molecule type" value="Genomic_DNA"/>
</dbReference>
<feature type="domain" description="FAR1" evidence="1">
    <location>
        <begin position="19"/>
        <end position="102"/>
    </location>
</feature>
<gene>
    <name evidence="2" type="ORF">LWI29_028662</name>
</gene>
<reference evidence="2" key="2">
    <citation type="submission" date="2023-06" db="EMBL/GenBank/DDBJ databases">
        <authorList>
            <person name="Swenson N.G."/>
            <person name="Wegrzyn J.L."/>
            <person name="Mcevoy S.L."/>
        </authorList>
    </citation>
    <scope>NUCLEOTIDE SEQUENCE</scope>
    <source>
        <strain evidence="2">NS2018</strain>
        <tissue evidence="2">Leaf</tissue>
    </source>
</reference>
<dbReference type="InterPro" id="IPR004330">
    <property type="entry name" value="FAR1_DNA_bnd_dom"/>
</dbReference>
<name>A0AA39VHC6_ACESA</name>
<organism evidence="2 3">
    <name type="scientific">Acer saccharum</name>
    <name type="common">Sugar maple</name>
    <dbReference type="NCBI Taxonomy" id="4024"/>
    <lineage>
        <taxon>Eukaryota</taxon>
        <taxon>Viridiplantae</taxon>
        <taxon>Streptophyta</taxon>
        <taxon>Embryophyta</taxon>
        <taxon>Tracheophyta</taxon>
        <taxon>Spermatophyta</taxon>
        <taxon>Magnoliopsida</taxon>
        <taxon>eudicotyledons</taxon>
        <taxon>Gunneridae</taxon>
        <taxon>Pentapetalae</taxon>
        <taxon>rosids</taxon>
        <taxon>malvids</taxon>
        <taxon>Sapindales</taxon>
        <taxon>Sapindaceae</taxon>
        <taxon>Hippocastanoideae</taxon>
        <taxon>Acereae</taxon>
        <taxon>Acer</taxon>
    </lineage>
</organism>
<sequence length="185" mass="20963">MIEEPKKGMEFNSLEDLLSYYKSYGKKCEFGVMKKRTERGEDQTARYITLACARGGKACNRTFNVANPCPIGKTECKAKINALRSDRKLRLTTVHNIHNHGFSPKKSHFFRCNREVSDAIKRVLDMNDMAGVRMNKSFGSLIVGAGGFENLPFLEKDCRNYIDKARHLRLGAGGAGALREYFLRM</sequence>
<protein>
    <recommendedName>
        <fullName evidence="1">FAR1 domain-containing protein</fullName>
    </recommendedName>
</protein>
<dbReference type="AlphaFoldDB" id="A0AA39VHC6"/>
<evidence type="ECO:0000259" key="1">
    <source>
        <dbReference type="Pfam" id="PF03101"/>
    </source>
</evidence>
<proteinExistence type="predicted"/>
<reference evidence="2" key="1">
    <citation type="journal article" date="2022" name="Plant J.">
        <title>Strategies of tolerance reflected in two North American maple genomes.</title>
        <authorList>
            <person name="McEvoy S.L."/>
            <person name="Sezen U.U."/>
            <person name="Trouern-Trend A."/>
            <person name="McMahon S.M."/>
            <person name="Schaberg P.G."/>
            <person name="Yang J."/>
            <person name="Wegrzyn J.L."/>
            <person name="Swenson N.G."/>
        </authorList>
    </citation>
    <scope>NUCLEOTIDE SEQUENCE</scope>
    <source>
        <strain evidence="2">NS2018</strain>
    </source>
</reference>
<accession>A0AA39VHC6</accession>
<dbReference type="PANTHER" id="PTHR46328">
    <property type="entry name" value="FAR-RED IMPAIRED RESPONSIVE (FAR1) FAMILY PROTEIN-RELATED"/>
    <property type="match status" value="1"/>
</dbReference>
<comment type="caution">
    <text evidence="2">The sequence shown here is derived from an EMBL/GenBank/DDBJ whole genome shotgun (WGS) entry which is preliminary data.</text>
</comment>
<keyword evidence="3" id="KW-1185">Reference proteome</keyword>
<dbReference type="Pfam" id="PF03101">
    <property type="entry name" value="FAR1"/>
    <property type="match status" value="1"/>
</dbReference>
<dbReference type="PANTHER" id="PTHR46328:SF35">
    <property type="entry name" value="PROTEIN FAR1-RELATED SEQUENCE 5-LIKE"/>
    <property type="match status" value="1"/>
</dbReference>
<evidence type="ECO:0000313" key="3">
    <source>
        <dbReference type="Proteomes" id="UP001168877"/>
    </source>
</evidence>